<dbReference type="Gene3D" id="3.40.50.720">
    <property type="entry name" value="NAD(P)-binding Rossmann-like Domain"/>
    <property type="match status" value="2"/>
</dbReference>
<dbReference type="GO" id="GO:0035999">
    <property type="term" value="P:tetrahydrofolate interconversion"/>
    <property type="evidence" value="ECO:0007669"/>
    <property type="project" value="TreeGrafter"/>
</dbReference>
<dbReference type="GO" id="GO:0005829">
    <property type="term" value="C:cytosol"/>
    <property type="evidence" value="ECO:0007669"/>
    <property type="project" value="TreeGrafter"/>
</dbReference>
<dbReference type="EMBL" id="SGPK01000042">
    <property type="protein sequence ID" value="THH10204.1"/>
    <property type="molecule type" value="Genomic_DNA"/>
</dbReference>
<dbReference type="GO" id="GO:0004477">
    <property type="term" value="F:methenyltetrahydrofolate cyclohydrolase activity"/>
    <property type="evidence" value="ECO:0007669"/>
    <property type="project" value="UniProtKB-EC"/>
</dbReference>
<dbReference type="EC" id="3.5.4.9" evidence="1"/>
<comment type="caution">
    <text evidence="3">The sequence shown here is derived from an EMBL/GenBank/DDBJ whole genome shotgun (WGS) entry which is preliminary data.</text>
</comment>
<dbReference type="SUPFAM" id="SSF51735">
    <property type="entry name" value="NAD(P)-binding Rossmann-fold domains"/>
    <property type="match status" value="1"/>
</dbReference>
<evidence type="ECO:0000313" key="3">
    <source>
        <dbReference type="EMBL" id="THH10204.1"/>
    </source>
</evidence>
<reference evidence="3 4" key="1">
    <citation type="submission" date="2019-02" db="EMBL/GenBank/DDBJ databases">
        <title>Genome sequencing of the rare red list fungi Phellinidium pouzarii.</title>
        <authorList>
            <person name="Buettner E."/>
            <person name="Kellner H."/>
        </authorList>
    </citation>
    <scope>NUCLEOTIDE SEQUENCE [LARGE SCALE GENOMIC DNA]</scope>
    <source>
        <strain evidence="3 4">DSM 108285</strain>
    </source>
</reference>
<evidence type="ECO:0000313" key="4">
    <source>
        <dbReference type="Proteomes" id="UP000308199"/>
    </source>
</evidence>
<name>A0A4S4LEA9_9AGAM</name>
<organism evidence="3 4">
    <name type="scientific">Phellinidium pouzarii</name>
    <dbReference type="NCBI Taxonomy" id="167371"/>
    <lineage>
        <taxon>Eukaryota</taxon>
        <taxon>Fungi</taxon>
        <taxon>Dikarya</taxon>
        <taxon>Basidiomycota</taxon>
        <taxon>Agaricomycotina</taxon>
        <taxon>Agaricomycetes</taxon>
        <taxon>Hymenochaetales</taxon>
        <taxon>Hymenochaetaceae</taxon>
        <taxon>Phellinidium</taxon>
    </lineage>
</organism>
<feature type="domain" description="Tetrahydrofolate dehydrogenase/cyclohydrolase NAD(P)-binding" evidence="2">
    <location>
        <begin position="2"/>
        <end position="78"/>
    </location>
</feature>
<dbReference type="Proteomes" id="UP000308199">
    <property type="component" value="Unassembled WGS sequence"/>
</dbReference>
<accession>A0A4S4LEA9</accession>
<evidence type="ECO:0000259" key="2">
    <source>
        <dbReference type="Pfam" id="PF02882"/>
    </source>
</evidence>
<dbReference type="Pfam" id="PF02882">
    <property type="entry name" value="THF_DHG_CYH_C"/>
    <property type="match status" value="1"/>
</dbReference>
<proteinExistence type="predicted"/>
<sequence>MAGANAVVLGRSDTVGSPVAVMLRSRDATVKTVTLVVAAIGKAEFVKDATKNSGQRLVGDVDFASASAVASFITPVANTLASTERIRA</sequence>
<dbReference type="AlphaFoldDB" id="A0A4S4LEA9"/>
<keyword evidence="4" id="KW-1185">Reference proteome</keyword>
<gene>
    <name evidence="3" type="ORF">EW145_g1494</name>
</gene>
<dbReference type="InterPro" id="IPR020631">
    <property type="entry name" value="THF_DH/CycHdrlase_NAD-bd_dom"/>
</dbReference>
<dbReference type="GO" id="GO:0004488">
    <property type="term" value="F:methylenetetrahydrofolate dehydrogenase (NADP+) activity"/>
    <property type="evidence" value="ECO:0007669"/>
    <property type="project" value="InterPro"/>
</dbReference>
<dbReference type="PANTHER" id="PTHR48099:SF5">
    <property type="entry name" value="C-1-TETRAHYDROFOLATE SYNTHASE, CYTOPLASMIC"/>
    <property type="match status" value="1"/>
</dbReference>
<dbReference type="PANTHER" id="PTHR48099">
    <property type="entry name" value="C-1-TETRAHYDROFOLATE SYNTHASE, CYTOPLASMIC-RELATED"/>
    <property type="match status" value="1"/>
</dbReference>
<protein>
    <recommendedName>
        <fullName evidence="1">methenyltetrahydrofolate cyclohydrolase</fullName>
        <ecNumber evidence="1">3.5.4.9</ecNumber>
    </recommendedName>
</protein>
<evidence type="ECO:0000256" key="1">
    <source>
        <dbReference type="ARBA" id="ARBA00012776"/>
    </source>
</evidence>
<dbReference type="InterPro" id="IPR036291">
    <property type="entry name" value="NAD(P)-bd_dom_sf"/>
</dbReference>